<evidence type="ECO:0000313" key="5">
    <source>
        <dbReference type="Proteomes" id="UP000694240"/>
    </source>
</evidence>
<evidence type="ECO:0000256" key="1">
    <source>
        <dbReference type="SAM" id="Coils"/>
    </source>
</evidence>
<dbReference type="PANTHER" id="PTHR48475:SF2">
    <property type="entry name" value="RIBONUCLEASE H"/>
    <property type="match status" value="1"/>
</dbReference>
<dbReference type="EMBL" id="JAEFBK010000010">
    <property type="protein sequence ID" value="KAG7558951.1"/>
    <property type="molecule type" value="Genomic_DNA"/>
</dbReference>
<dbReference type="AlphaFoldDB" id="A0A8T1ZL56"/>
<accession>A0A8T1ZL56</accession>
<dbReference type="GO" id="GO:0015074">
    <property type="term" value="P:DNA integration"/>
    <property type="evidence" value="ECO:0007669"/>
    <property type="project" value="InterPro"/>
</dbReference>
<keyword evidence="5" id="KW-1185">Reference proteome</keyword>
<dbReference type="InterPro" id="IPR001584">
    <property type="entry name" value="Integrase_cat-core"/>
</dbReference>
<dbReference type="Pfam" id="PF00665">
    <property type="entry name" value="rve"/>
    <property type="match status" value="1"/>
</dbReference>
<dbReference type="PANTHER" id="PTHR48475">
    <property type="entry name" value="RIBONUCLEASE H"/>
    <property type="match status" value="1"/>
</dbReference>
<proteinExistence type="predicted"/>
<dbReference type="Proteomes" id="UP000694240">
    <property type="component" value="Chromosome 10"/>
</dbReference>
<evidence type="ECO:0000259" key="3">
    <source>
        <dbReference type="PROSITE" id="PS50994"/>
    </source>
</evidence>
<protein>
    <submittedName>
        <fullName evidence="4">Ribonuclease H-like superfamily</fullName>
    </submittedName>
</protein>
<dbReference type="Pfam" id="PF17921">
    <property type="entry name" value="Integrase_H2C2"/>
    <property type="match status" value="1"/>
</dbReference>
<dbReference type="InterPro" id="IPR005162">
    <property type="entry name" value="Retrotrans_gag_dom"/>
</dbReference>
<feature type="region of interest" description="Disordered" evidence="2">
    <location>
        <begin position="116"/>
        <end position="153"/>
    </location>
</feature>
<dbReference type="Pfam" id="PF03732">
    <property type="entry name" value="Retrotrans_gag"/>
    <property type="match status" value="1"/>
</dbReference>
<name>A0A8T1ZL56_9BRAS</name>
<dbReference type="PROSITE" id="PS50994">
    <property type="entry name" value="INTEGRASE"/>
    <property type="match status" value="1"/>
</dbReference>
<sequence>MKRREKRAIHLGAKCHSPRVTAPVASGNARSLLGVYQQACEPEPAPFKCPSRFTPGIRAGSCQDPRAGSFRGPEPVSLGSLGRASLVPEPIAQVTRGKDLVKYSSSKYHFQNSLTLRRRTRLPKRTMNEDGRQTPPAGGGNPNPPNPQNPQADPTIIATLAELKDLMVKFQKKADDQEKANKTLAQRVDEIATHAIDLTDEPDDLQDERTRAGANSAERTDLTDDEETEENIRWAEESEREDELSKIRASLAKAEADMKLVKTQIHSVSSSAPNIDRILEESRNTPFTKRISETTMSNLGKFKINSYNGSTDPKCHIKSFVISVARARFKPGEKDAGLCLLFVEHLKGPALEWFSRLERNSIDSFDELSTLFLKQYSVLIDPGTSDADLWSLSQQPTEPLRDFLTTFKSTLAKVEGITDVAALSALKKALWYKSEFRKELNLSKPTTIRDALHRAAARDERMEAYLALTQDLAKHFGEFELTRIPRGENTSADALAALASTSDPNLKRIIPVEFIEKPSIEDNSKDQVLTARETEEPEEMDIELLNQQTTDATEPEYGSDAKWIGAIRSYIADGEVPTEKWAARKLKAKAARYTLIDGELFKWRFSGPLLICVEGNEARRVMEEVHGGSCGNHSGGRALAIKIKRHGYFWPTMVKDCEKFSQRCEKCQRHAPTIHQPAELLSSITSPYPFMRWSMDIIGPLHNSKQKKLVLVLTDYFSKWIEADSYASIKDAQVESFVWKNIICRHGIPYEIVTDNGSQFISARFEGFCEKWGIRLSKSTPRYPHGNGQAKAANKTILDGIKKRLDAKKGRWADELEGVLWSHRTTPRRATGETHFALVYGAECVIPTEAEIPGLRRRFLPEQENSNTQMMLDELDLIDERRDSALIRMQNYQNATARYYNSHVKHRRFHEGDLVLRKVFQNTAEQNAGKLGANWEGPYTIVKVIRPGVYELVNMNGRAVPRSWNAMHLTKYYR</sequence>
<feature type="domain" description="Integrase catalytic" evidence="3">
    <location>
        <begin position="685"/>
        <end position="843"/>
    </location>
</feature>
<evidence type="ECO:0000256" key="2">
    <source>
        <dbReference type="SAM" id="MobiDB-lite"/>
    </source>
</evidence>
<feature type="region of interest" description="Disordered" evidence="2">
    <location>
        <begin position="195"/>
        <end position="240"/>
    </location>
</feature>
<dbReference type="InterPro" id="IPR041588">
    <property type="entry name" value="Integrase_H2C2"/>
</dbReference>
<comment type="caution">
    <text evidence="4">The sequence shown here is derived from an EMBL/GenBank/DDBJ whole genome shotgun (WGS) entry which is preliminary data.</text>
</comment>
<feature type="coiled-coil region" evidence="1">
    <location>
        <begin position="160"/>
        <end position="187"/>
    </location>
</feature>
<evidence type="ECO:0000313" key="4">
    <source>
        <dbReference type="EMBL" id="KAG7558951.1"/>
    </source>
</evidence>
<gene>
    <name evidence="4" type="ORF">ISN45_Aa05g005650</name>
</gene>
<keyword evidence="1" id="KW-0175">Coiled coil</keyword>
<reference evidence="4 5" key="1">
    <citation type="submission" date="2020-12" db="EMBL/GenBank/DDBJ databases">
        <title>Concerted genomic and epigenomic changes stabilize Arabidopsis allopolyploids.</title>
        <authorList>
            <person name="Chen Z."/>
        </authorList>
    </citation>
    <scope>NUCLEOTIDE SEQUENCE [LARGE SCALE GENOMIC DNA]</scope>
    <source>
        <strain evidence="4">Allo738</strain>
        <tissue evidence="4">Leaf</tissue>
    </source>
</reference>
<organism evidence="4 5">
    <name type="scientific">Arabidopsis thaliana x Arabidopsis arenosa</name>
    <dbReference type="NCBI Taxonomy" id="1240361"/>
    <lineage>
        <taxon>Eukaryota</taxon>
        <taxon>Viridiplantae</taxon>
        <taxon>Streptophyta</taxon>
        <taxon>Embryophyta</taxon>
        <taxon>Tracheophyta</taxon>
        <taxon>Spermatophyta</taxon>
        <taxon>Magnoliopsida</taxon>
        <taxon>eudicotyledons</taxon>
        <taxon>Gunneridae</taxon>
        <taxon>Pentapetalae</taxon>
        <taxon>rosids</taxon>
        <taxon>malvids</taxon>
        <taxon>Brassicales</taxon>
        <taxon>Brassicaceae</taxon>
        <taxon>Camelineae</taxon>
        <taxon>Arabidopsis</taxon>
    </lineage>
</organism>